<dbReference type="EMBL" id="SJOA01000001">
    <property type="protein sequence ID" value="TCB62370.1"/>
    <property type="molecule type" value="Genomic_DNA"/>
</dbReference>
<organism evidence="3 4">
    <name type="scientific">Acinetobacter terrae</name>
    <dbReference type="NCBI Taxonomy" id="2731247"/>
    <lineage>
        <taxon>Bacteria</taxon>
        <taxon>Pseudomonadati</taxon>
        <taxon>Pseudomonadota</taxon>
        <taxon>Gammaproteobacteria</taxon>
        <taxon>Moraxellales</taxon>
        <taxon>Moraxellaceae</taxon>
        <taxon>Acinetobacter</taxon>
        <taxon>Acinetobacter Taxon 24</taxon>
    </lineage>
</organism>
<accession>A0A7Y2PMU7</accession>
<keyword evidence="1" id="KW-0812">Transmembrane</keyword>
<dbReference type="STRING" id="1977878.B9T23_00995"/>
<accession>A0A2C9WUD2</accession>
<accession>A0A4V2LQ79</accession>
<evidence type="ECO:0000313" key="4">
    <source>
        <dbReference type="Proteomes" id="UP000291380"/>
    </source>
</evidence>
<dbReference type="AlphaFoldDB" id="A0A2C9WUD2"/>
<gene>
    <name evidence="3" type="ORF">E0H85_02345</name>
    <name evidence="2" type="ORF">HLH17_07890</name>
</gene>
<name>A0A2C9WUD2_9GAMM</name>
<evidence type="ECO:0000313" key="2">
    <source>
        <dbReference type="EMBL" id="NNH77575.1"/>
    </source>
</evidence>
<dbReference type="EMBL" id="JABERL010000020">
    <property type="protein sequence ID" value="NNH77575.1"/>
    <property type="molecule type" value="Genomic_DNA"/>
</dbReference>
<dbReference type="RefSeq" id="WP_086192525.1">
    <property type="nucleotide sequence ID" value="NZ_JABERF010000022.1"/>
</dbReference>
<keyword evidence="1" id="KW-1133">Transmembrane helix</keyword>
<comment type="caution">
    <text evidence="3">The sequence shown here is derived from an EMBL/GenBank/DDBJ whole genome shotgun (WGS) entry which is preliminary data.</text>
</comment>
<dbReference type="OrthoDB" id="6710316at2"/>
<keyword evidence="1" id="KW-0472">Membrane</keyword>
<reference evidence="2 5" key="2">
    <citation type="submission" date="2020-04" db="EMBL/GenBank/DDBJ databases">
        <title>Acinetobacter Taxon 24.</title>
        <authorList>
            <person name="Nemec A."/>
            <person name="Radolfova-Krizova L."/>
            <person name="Higgins P.G."/>
            <person name="Spanelova P."/>
        </authorList>
    </citation>
    <scope>NUCLEOTIDE SEQUENCE [LARGE SCALE GENOMIC DNA]</scope>
    <source>
        <strain evidence="2 5">ANC 5380</strain>
    </source>
</reference>
<dbReference type="Proteomes" id="UP000291380">
    <property type="component" value="Unassembled WGS sequence"/>
</dbReference>
<reference evidence="3 4" key="1">
    <citation type="submission" date="2019-02" db="EMBL/GenBank/DDBJ databases">
        <title>High diversity of culturable Acinetobacter species in natural soil and water ecosystems.</title>
        <authorList>
            <person name="Radolfova-Krizova L."/>
            <person name="Nemec A."/>
        </authorList>
    </citation>
    <scope>NUCLEOTIDE SEQUENCE [LARGE SCALE GENOMIC DNA]</scope>
    <source>
        <strain evidence="3 4">ANC 4281</strain>
    </source>
</reference>
<accession>A0A7Y2RF14</accession>
<evidence type="ECO:0000256" key="1">
    <source>
        <dbReference type="SAM" id="Phobius"/>
    </source>
</evidence>
<sequence length="94" mass="10920">MPRSISRSVNYAKRVHLIREKNHQKIEEIKMVLEQESHLFIVILGAVIGSILSIFIAYHLKPNLFEYAMLSAIPFALSYSLRKVYIHTLVHSQE</sequence>
<feature type="transmembrane region" description="Helical" evidence="1">
    <location>
        <begin position="64"/>
        <end position="81"/>
    </location>
</feature>
<evidence type="ECO:0000313" key="5">
    <source>
        <dbReference type="Proteomes" id="UP000569202"/>
    </source>
</evidence>
<feature type="transmembrane region" description="Helical" evidence="1">
    <location>
        <begin position="39"/>
        <end position="58"/>
    </location>
</feature>
<evidence type="ECO:0000313" key="3">
    <source>
        <dbReference type="EMBL" id="TCB62370.1"/>
    </source>
</evidence>
<protein>
    <submittedName>
        <fullName evidence="3">FUSC family protein</fullName>
    </submittedName>
</protein>
<dbReference type="Proteomes" id="UP000569202">
    <property type="component" value="Unassembled WGS sequence"/>
</dbReference>
<proteinExistence type="predicted"/>